<dbReference type="Gene3D" id="2.10.50.10">
    <property type="entry name" value="Tumor Necrosis Factor Receptor, subunit A, domain 2"/>
    <property type="match status" value="1"/>
</dbReference>
<keyword evidence="1" id="KW-1133">Transmembrane helix</keyword>
<dbReference type="InterPro" id="IPR009030">
    <property type="entry name" value="Growth_fac_rcpt_cys_sf"/>
</dbReference>
<keyword evidence="1" id="KW-0472">Membrane</keyword>
<dbReference type="SMART" id="SM01411">
    <property type="entry name" value="Ephrin_rec_like"/>
    <property type="match status" value="2"/>
</dbReference>
<dbReference type="PANTHER" id="PTHR46967">
    <property type="entry name" value="INSULIN-LIKE GROWTH FACTOR BINDING PROTEIN,N-TERMINAL"/>
    <property type="match status" value="1"/>
</dbReference>
<organism evidence="3 4">
    <name type="scientific">Durusdinium trenchii</name>
    <dbReference type="NCBI Taxonomy" id="1381693"/>
    <lineage>
        <taxon>Eukaryota</taxon>
        <taxon>Sar</taxon>
        <taxon>Alveolata</taxon>
        <taxon>Dinophyceae</taxon>
        <taxon>Suessiales</taxon>
        <taxon>Symbiodiniaceae</taxon>
        <taxon>Durusdinium</taxon>
    </lineage>
</organism>
<feature type="transmembrane region" description="Helical" evidence="1">
    <location>
        <begin position="865"/>
        <end position="886"/>
    </location>
</feature>
<feature type="transmembrane region" description="Helical" evidence="1">
    <location>
        <begin position="1087"/>
        <end position="1108"/>
    </location>
</feature>
<gene>
    <name evidence="3" type="ORF">SCF082_LOCUS52854</name>
</gene>
<dbReference type="InterPro" id="IPR011641">
    <property type="entry name" value="Tyr-kin_ephrin_A/B_rcpt-like"/>
</dbReference>
<protein>
    <submittedName>
        <fullName evidence="3">Zinc finger CCCH domain-containing protein 55</fullName>
    </submittedName>
</protein>
<feature type="domain" description="Tyrosine-protein kinase ephrin type A/B receptor-like" evidence="2">
    <location>
        <begin position="583"/>
        <end position="631"/>
    </location>
</feature>
<comment type="caution">
    <text evidence="3">The sequence shown here is derived from an EMBL/GenBank/DDBJ whole genome shotgun (WGS) entry which is preliminary data.</text>
</comment>
<proteinExistence type="predicted"/>
<feature type="transmembrane region" description="Helical" evidence="1">
    <location>
        <begin position="771"/>
        <end position="791"/>
    </location>
</feature>
<dbReference type="Proteomes" id="UP001642464">
    <property type="component" value="Unassembled WGS sequence"/>
</dbReference>
<name>A0ABP0SNW2_9DINO</name>
<accession>A0ABP0SNW2</accession>
<dbReference type="Pfam" id="PF07699">
    <property type="entry name" value="Ephrin_rec_like"/>
    <property type="match status" value="1"/>
</dbReference>
<dbReference type="PANTHER" id="PTHR46967:SF2">
    <property type="entry name" value="SUSHI, VON WILLEBRAND FACTOR TYPE A, EGF AND PENTRAXIN DOMAIN-CONTAINING PROTEIN 1-LIKE"/>
    <property type="match status" value="1"/>
</dbReference>
<feature type="transmembrane region" description="Helical" evidence="1">
    <location>
        <begin position="803"/>
        <end position="821"/>
    </location>
</feature>
<feature type="transmembrane region" description="Helical" evidence="1">
    <location>
        <begin position="1001"/>
        <end position="1021"/>
    </location>
</feature>
<evidence type="ECO:0000259" key="2">
    <source>
        <dbReference type="Pfam" id="PF07699"/>
    </source>
</evidence>
<feature type="transmembrane region" description="Helical" evidence="1">
    <location>
        <begin position="1053"/>
        <end position="1075"/>
    </location>
</feature>
<dbReference type="SUPFAM" id="SSF57184">
    <property type="entry name" value="Growth factor receptor domain"/>
    <property type="match status" value="1"/>
</dbReference>
<evidence type="ECO:0000256" key="1">
    <source>
        <dbReference type="SAM" id="Phobius"/>
    </source>
</evidence>
<evidence type="ECO:0000313" key="4">
    <source>
        <dbReference type="Proteomes" id="UP001642464"/>
    </source>
</evidence>
<sequence length="1208" mass="134092">MDIVTPPRNSLELIKELQGSDELKLDTPGSRDFRRLCRPFDPDVGLALPWPAATALPPCFPDAVPASQRKNITIAGGRSVDSKKSMPVGSLRMGWDSAAWRKTIAHRPALRLLLRLRLRSEAKFLQHLFEILVTEKMGYNIEDLGVANNAQTALFLLGNCQNAGGNTMDERQCGLPGYVTRTHVTMEARLGRSGLPPSASGRRTSQFWNSAGAAYIAEFQAWNPAIAPPRARHYTYVGAEYMFTFGPEREAAARDGVALTYYRSWNSTWFDPTPYFSKLTDFTVGVDIANCSELFKLTDHVLAAAFIRVTGYEDAVLDAGTENARIDDPNKCIPYLTYAGWLEPSGIQKIFSYNTAIAYGEALSWGKYVRASDARATHATAVSIPRDFKVIYYWWSPATEFSDMSAQKLVFPGPASPSNWAKNIRNKLYPISEMYSFTAREIQDYYADIFTLVSRIDLNNQEFDAVMGTLQANWAAGFGGADGYQKTACDFIQANLAKTLSWIPNDLECAAGTGVRTADGGYDAVTREEASYCEWCPPGRFSNPITLTSATNGDINTYRCDACPAGQKQGTGGSTFCEDCSSGTFSSQVATVKCTLCPVGSYMPEKAASQCTRCPAPMVTAEEASRFETQCICPKGMVRPCRHTSAPNGLREGCTCNKEVYATETSEMCIPCPDGLECKAGADEKDLPCYRAMESPELNYPRHYTGFDSPYSVYKCKETSWEQDAEICPGQAIEVCSANAYGIACGLCQDGYYRQIDGFCGKCHEIFQVPLVPVILLIGAPIALIIIMKFGTQGISKTRFSTFNEFLGIGYVTVVFIQTLGTNMSIMPDVPGVLGSSLAWTAAIQDITSQFRLQCFLRMSFAVEFALKLLAPLYGMLLFVAMYWISKLCKRLTLDRDVVIGTYGSFFVAFFISIANLSLKLFQTYEHPNGERSMISEPAVITSSDTWLSMVAGTSLSICLYCVGATAGIVYALYNAPTFFKDPGFRKRWKFLFLSVRPSTYWWVTASLVKAFFLSLTTIVFQRPMGQTIWLGTGLMLYFLAVFWFLPWRTATLLWLDVALHYLLAVLCLLMPFFVPANETELIDAATVFLMVCVVGIMCAALCVLGVLRTQSPSAQRQWRLTYEQDARKFVEVFQVMNDAQLMADVLHGLVDVDYTLTISVMKILSVELLGNTESGRLIWRSDEWWFYSGHYTVNGLYSIPSLQRSSK</sequence>
<reference evidence="3 4" key="1">
    <citation type="submission" date="2024-02" db="EMBL/GenBank/DDBJ databases">
        <authorList>
            <person name="Chen Y."/>
            <person name="Shah S."/>
            <person name="Dougan E. K."/>
            <person name="Thang M."/>
            <person name="Chan C."/>
        </authorList>
    </citation>
    <scope>NUCLEOTIDE SEQUENCE [LARGE SCALE GENOMIC DNA]</scope>
</reference>
<feature type="transmembrane region" description="Helical" evidence="1">
    <location>
        <begin position="1027"/>
        <end position="1046"/>
    </location>
</feature>
<feature type="transmembrane region" description="Helical" evidence="1">
    <location>
        <begin position="955"/>
        <end position="980"/>
    </location>
</feature>
<dbReference type="EMBL" id="CAXAMM010044295">
    <property type="protein sequence ID" value="CAK9114087.1"/>
    <property type="molecule type" value="Genomic_DNA"/>
</dbReference>
<keyword evidence="4" id="KW-1185">Reference proteome</keyword>
<feature type="transmembrane region" description="Helical" evidence="1">
    <location>
        <begin position="898"/>
        <end position="919"/>
    </location>
</feature>
<evidence type="ECO:0000313" key="3">
    <source>
        <dbReference type="EMBL" id="CAK9114087.1"/>
    </source>
</evidence>
<keyword evidence="1" id="KW-0812">Transmembrane</keyword>